<dbReference type="PANTHER" id="PTHR44303">
    <property type="entry name" value="DNAJ HOMOLOG SUBFAMILY C MEMBER 16"/>
    <property type="match status" value="1"/>
</dbReference>
<organism evidence="3 4">
    <name type="scientific">Parasponia andersonii</name>
    <name type="common">Sponia andersonii</name>
    <dbReference type="NCBI Taxonomy" id="3476"/>
    <lineage>
        <taxon>Eukaryota</taxon>
        <taxon>Viridiplantae</taxon>
        <taxon>Streptophyta</taxon>
        <taxon>Embryophyta</taxon>
        <taxon>Tracheophyta</taxon>
        <taxon>Spermatophyta</taxon>
        <taxon>Magnoliopsida</taxon>
        <taxon>eudicotyledons</taxon>
        <taxon>Gunneridae</taxon>
        <taxon>Pentapetalae</taxon>
        <taxon>rosids</taxon>
        <taxon>fabids</taxon>
        <taxon>Rosales</taxon>
        <taxon>Cannabaceae</taxon>
        <taxon>Parasponia</taxon>
    </lineage>
</organism>
<keyword evidence="1" id="KW-0812">Transmembrane</keyword>
<dbReference type="AlphaFoldDB" id="A0A2P5D6G2"/>
<evidence type="ECO:0000313" key="3">
    <source>
        <dbReference type="EMBL" id="PON68881.1"/>
    </source>
</evidence>
<dbReference type="OrthoDB" id="767702at2759"/>
<protein>
    <submittedName>
        <fullName evidence="3">Terminal organelle assembly protein</fullName>
    </submittedName>
</protein>
<evidence type="ECO:0000313" key="4">
    <source>
        <dbReference type="Proteomes" id="UP000237105"/>
    </source>
</evidence>
<dbReference type="PROSITE" id="PS00636">
    <property type="entry name" value="DNAJ_1"/>
    <property type="match status" value="1"/>
</dbReference>
<gene>
    <name evidence="3" type="ORF">PanWU01x14_091980</name>
</gene>
<evidence type="ECO:0000256" key="1">
    <source>
        <dbReference type="SAM" id="Phobius"/>
    </source>
</evidence>
<name>A0A2P5D6G2_PARAD</name>
<keyword evidence="1" id="KW-1133">Transmembrane helix</keyword>
<dbReference type="PROSITE" id="PS50076">
    <property type="entry name" value="DNAJ_2"/>
    <property type="match status" value="1"/>
</dbReference>
<dbReference type="SUPFAM" id="SSF46565">
    <property type="entry name" value="Chaperone J-domain"/>
    <property type="match status" value="1"/>
</dbReference>
<dbReference type="Proteomes" id="UP000237105">
    <property type="component" value="Unassembled WGS sequence"/>
</dbReference>
<accession>A0A2P5D6G2</accession>
<dbReference type="Pfam" id="PF00226">
    <property type="entry name" value="DnaJ"/>
    <property type="match status" value="1"/>
</dbReference>
<evidence type="ECO:0000259" key="2">
    <source>
        <dbReference type="PROSITE" id="PS50076"/>
    </source>
</evidence>
<keyword evidence="4" id="KW-1185">Reference proteome</keyword>
<keyword evidence="1" id="KW-0472">Membrane</keyword>
<dbReference type="STRING" id="3476.A0A2P5D6G2"/>
<reference evidence="4" key="1">
    <citation type="submission" date="2016-06" db="EMBL/GenBank/DDBJ databases">
        <title>Parallel loss of symbiosis genes in relatives of nitrogen-fixing non-legume Parasponia.</title>
        <authorList>
            <person name="Van Velzen R."/>
            <person name="Holmer R."/>
            <person name="Bu F."/>
            <person name="Rutten L."/>
            <person name="Van Zeijl A."/>
            <person name="Liu W."/>
            <person name="Santuari L."/>
            <person name="Cao Q."/>
            <person name="Sharma T."/>
            <person name="Shen D."/>
            <person name="Roswanjaya Y."/>
            <person name="Wardhani T."/>
            <person name="Kalhor M.S."/>
            <person name="Jansen J."/>
            <person name="Van den Hoogen J."/>
            <person name="Gungor B."/>
            <person name="Hartog M."/>
            <person name="Hontelez J."/>
            <person name="Verver J."/>
            <person name="Yang W.-C."/>
            <person name="Schijlen E."/>
            <person name="Repin R."/>
            <person name="Schilthuizen M."/>
            <person name="Schranz E."/>
            <person name="Heidstra R."/>
            <person name="Miyata K."/>
            <person name="Fedorova E."/>
            <person name="Kohlen W."/>
            <person name="Bisseling T."/>
            <person name="Smit S."/>
            <person name="Geurts R."/>
        </authorList>
    </citation>
    <scope>NUCLEOTIDE SEQUENCE [LARGE SCALE GENOMIC DNA]</scope>
    <source>
        <strain evidence="4">cv. WU1-14</strain>
    </source>
</reference>
<feature type="domain" description="J" evidence="2">
    <location>
        <begin position="40"/>
        <end position="102"/>
    </location>
</feature>
<dbReference type="Gene3D" id="1.10.287.110">
    <property type="entry name" value="DnaJ domain"/>
    <property type="match status" value="1"/>
</dbReference>
<comment type="caution">
    <text evidence="3">The sequence shown here is derived from an EMBL/GenBank/DDBJ whole genome shotgun (WGS) entry which is preliminary data.</text>
</comment>
<dbReference type="EMBL" id="JXTB01000059">
    <property type="protein sequence ID" value="PON68881.1"/>
    <property type="molecule type" value="Genomic_DNA"/>
</dbReference>
<feature type="transmembrane region" description="Helical" evidence="1">
    <location>
        <begin position="12"/>
        <end position="33"/>
    </location>
</feature>
<dbReference type="InterPro" id="IPR018253">
    <property type="entry name" value="DnaJ_domain_CS"/>
</dbReference>
<dbReference type="CDD" id="cd06257">
    <property type="entry name" value="DnaJ"/>
    <property type="match status" value="1"/>
</dbReference>
<dbReference type="InterPro" id="IPR001623">
    <property type="entry name" value="DnaJ_domain"/>
</dbReference>
<proteinExistence type="predicted"/>
<dbReference type="PANTHER" id="PTHR44303:SF2">
    <property type="entry name" value="DNAJ HOMOLOG SUBFAMILY C MEMBER 16"/>
    <property type="match status" value="1"/>
</dbReference>
<dbReference type="InterPro" id="IPR052448">
    <property type="entry name" value="DnaJ_C16_autophagy_reg"/>
</dbReference>
<dbReference type="InterPro" id="IPR036869">
    <property type="entry name" value="J_dom_sf"/>
</dbReference>
<sequence length="161" mass="18341">MAKGSSAVVSTIKAYTVPLVLFFGALFYQVVLIPKSFPPSHYDVLHIKKYSSIEEVNEAYEKLSSKWNSDAEVLVTHDFIKVRYAYELLTNPSWKKNYDIFGIEEQIDVLEKAKEQFVGRKFSSLEIPLLDSVLADTGDHGLNVITSEDFQSRFEDTFCLT</sequence>